<comment type="caution">
    <text evidence="4">Lacks conserved residue(s) required for the propagation of feature annotation.</text>
</comment>
<dbReference type="Proteomes" id="UP000199662">
    <property type="component" value="Unassembled WGS sequence"/>
</dbReference>
<dbReference type="STRING" id="84035.SAMN05660742_106123"/>
<evidence type="ECO:0000313" key="9">
    <source>
        <dbReference type="EMBL" id="SEJ36439.1"/>
    </source>
</evidence>
<feature type="domain" description="Pseudouridine synthase I TruA alpha/beta" evidence="8">
    <location>
        <begin position="20"/>
        <end position="114"/>
    </location>
</feature>
<keyword evidence="2 4" id="KW-0819">tRNA processing</keyword>
<dbReference type="CDD" id="cd02570">
    <property type="entry name" value="PseudoU_synth_EcTruA"/>
    <property type="match status" value="1"/>
</dbReference>
<evidence type="ECO:0000256" key="3">
    <source>
        <dbReference type="ARBA" id="ARBA00023235"/>
    </source>
</evidence>
<dbReference type="GO" id="GO:0003723">
    <property type="term" value="F:RNA binding"/>
    <property type="evidence" value="ECO:0007669"/>
    <property type="project" value="InterPro"/>
</dbReference>
<evidence type="ECO:0000256" key="4">
    <source>
        <dbReference type="HAMAP-Rule" id="MF_00171"/>
    </source>
</evidence>
<evidence type="ECO:0000256" key="1">
    <source>
        <dbReference type="ARBA" id="ARBA00009375"/>
    </source>
</evidence>
<dbReference type="InterPro" id="IPR020094">
    <property type="entry name" value="TruA/RsuA/RluB/E/F_N"/>
</dbReference>
<evidence type="ECO:0000259" key="8">
    <source>
        <dbReference type="Pfam" id="PF01416"/>
    </source>
</evidence>
<dbReference type="Pfam" id="PF01416">
    <property type="entry name" value="PseudoU_synth_1"/>
    <property type="match status" value="2"/>
</dbReference>
<dbReference type="FunFam" id="3.30.70.580:FF:000001">
    <property type="entry name" value="tRNA pseudouridine synthase A"/>
    <property type="match status" value="1"/>
</dbReference>
<feature type="binding site" evidence="4 6">
    <location>
        <position position="122"/>
    </location>
    <ligand>
        <name>substrate</name>
    </ligand>
</feature>
<dbReference type="InterPro" id="IPR001406">
    <property type="entry name" value="PsdUridine_synth_TruA"/>
</dbReference>
<keyword evidence="10" id="KW-1185">Reference proteome</keyword>
<proteinExistence type="inferred from homology"/>
<dbReference type="PIRSF" id="PIRSF001430">
    <property type="entry name" value="tRNA_psdUrid_synth"/>
    <property type="match status" value="1"/>
</dbReference>
<dbReference type="SUPFAM" id="SSF55120">
    <property type="entry name" value="Pseudouridine synthase"/>
    <property type="match status" value="1"/>
</dbReference>
<comment type="subunit">
    <text evidence="4">Homodimer.</text>
</comment>
<dbReference type="GO" id="GO:0031119">
    <property type="term" value="P:tRNA pseudouridine synthesis"/>
    <property type="evidence" value="ECO:0007669"/>
    <property type="project" value="UniProtKB-UniRule"/>
</dbReference>
<dbReference type="PANTHER" id="PTHR11142">
    <property type="entry name" value="PSEUDOURIDYLATE SYNTHASE"/>
    <property type="match status" value="1"/>
</dbReference>
<name>A0A1H6Y595_9FIRM</name>
<reference evidence="9 10" key="1">
    <citation type="submission" date="2016-10" db="EMBL/GenBank/DDBJ databases">
        <authorList>
            <person name="de Groot N.N."/>
        </authorList>
    </citation>
    <scope>NUCLEOTIDE SEQUENCE [LARGE SCALE GENOMIC DNA]</scope>
    <source>
        <strain evidence="9 10">DSM 2179</strain>
    </source>
</reference>
<dbReference type="EC" id="5.4.99.12" evidence="4"/>
<comment type="catalytic activity">
    <reaction evidence="4 7">
        <text>uridine(38/39/40) in tRNA = pseudouridine(38/39/40) in tRNA</text>
        <dbReference type="Rhea" id="RHEA:22376"/>
        <dbReference type="Rhea" id="RHEA-COMP:10085"/>
        <dbReference type="Rhea" id="RHEA-COMP:10087"/>
        <dbReference type="ChEBI" id="CHEBI:65314"/>
        <dbReference type="ChEBI" id="CHEBI:65315"/>
        <dbReference type="EC" id="5.4.99.12"/>
    </reaction>
</comment>
<sequence length="256" mass="28732">MKTENKDSMKQRKRNIKLLISYDGGNYHGFQRQNNSLAVQNILEKKLEILFGDTIEMAASGRTDAGVHAYGQVVNFFTDGTIPIDRVVRAANSLLPNDIVVKAADEVDFDFSARHSAISKIYIYRIQQGEIPDPFLRNYTWYIRSKLNLAAIQEALAYVVGEHDFSAFQATGSVPMLPIRTIYEATCEQKGSIIEFSFFGNGFLYHMVRNMVGTLVNVGIGKTTPIRFKEIMDGKDRKKAGATAPAQGLYLKQVNY</sequence>
<dbReference type="GO" id="GO:0160147">
    <property type="term" value="F:tRNA pseudouridine(38-40) synthase activity"/>
    <property type="evidence" value="ECO:0007669"/>
    <property type="project" value="UniProtKB-EC"/>
</dbReference>
<evidence type="ECO:0000256" key="6">
    <source>
        <dbReference type="PIRSR" id="PIRSR001430-2"/>
    </source>
</evidence>
<protein>
    <recommendedName>
        <fullName evidence="4">tRNA pseudouridine synthase A</fullName>
        <ecNumber evidence="4">5.4.99.12</ecNumber>
    </recommendedName>
    <alternativeName>
        <fullName evidence="4">tRNA pseudouridine(38-40) synthase</fullName>
    </alternativeName>
    <alternativeName>
        <fullName evidence="4">tRNA pseudouridylate synthase I</fullName>
    </alternativeName>
    <alternativeName>
        <fullName evidence="4">tRNA-uridine isomerase I</fullName>
    </alternativeName>
</protein>
<feature type="domain" description="Pseudouridine synthase I TruA alpha/beta" evidence="8">
    <location>
        <begin position="155"/>
        <end position="256"/>
    </location>
</feature>
<organism evidence="9 10">
    <name type="scientific">Propionispira arboris</name>
    <dbReference type="NCBI Taxonomy" id="84035"/>
    <lineage>
        <taxon>Bacteria</taxon>
        <taxon>Bacillati</taxon>
        <taxon>Bacillota</taxon>
        <taxon>Negativicutes</taxon>
        <taxon>Selenomonadales</taxon>
        <taxon>Selenomonadaceae</taxon>
        <taxon>Propionispira</taxon>
    </lineage>
</organism>
<comment type="similarity">
    <text evidence="1 4 7">Belongs to the tRNA pseudouridine synthase TruA family.</text>
</comment>
<accession>A0A1H6Y595</accession>
<comment type="function">
    <text evidence="4">Formation of pseudouridine at positions 38, 39 and 40 in the anticodon stem and loop of transfer RNAs.</text>
</comment>
<dbReference type="NCBIfam" id="TIGR00071">
    <property type="entry name" value="hisT_truA"/>
    <property type="match status" value="1"/>
</dbReference>
<dbReference type="HAMAP" id="MF_00171">
    <property type="entry name" value="TruA"/>
    <property type="match status" value="1"/>
</dbReference>
<dbReference type="InterPro" id="IPR020103">
    <property type="entry name" value="PsdUridine_synth_cat_dom_sf"/>
</dbReference>
<dbReference type="EMBL" id="FNZK01000006">
    <property type="protein sequence ID" value="SEJ36439.1"/>
    <property type="molecule type" value="Genomic_DNA"/>
</dbReference>
<gene>
    <name evidence="4" type="primary">truA</name>
    <name evidence="9" type="ORF">SAMN05660742_106123</name>
</gene>
<dbReference type="InterPro" id="IPR020097">
    <property type="entry name" value="PsdUridine_synth_TruA_a/b_dom"/>
</dbReference>
<dbReference type="PANTHER" id="PTHR11142:SF0">
    <property type="entry name" value="TRNA PSEUDOURIDINE SYNTHASE-LIKE 1"/>
    <property type="match status" value="1"/>
</dbReference>
<dbReference type="Gene3D" id="3.30.70.580">
    <property type="entry name" value="Pseudouridine synthase I, catalytic domain, N-terminal subdomain"/>
    <property type="match status" value="1"/>
</dbReference>
<dbReference type="Gene3D" id="3.30.70.660">
    <property type="entry name" value="Pseudouridine synthase I, catalytic domain, C-terminal subdomain"/>
    <property type="match status" value="1"/>
</dbReference>
<evidence type="ECO:0000256" key="7">
    <source>
        <dbReference type="RuleBase" id="RU003792"/>
    </source>
</evidence>
<evidence type="ECO:0000256" key="5">
    <source>
        <dbReference type="PIRSR" id="PIRSR001430-1"/>
    </source>
</evidence>
<dbReference type="InterPro" id="IPR020095">
    <property type="entry name" value="PsdUridine_synth_TruA_C"/>
</dbReference>
<keyword evidence="3 4" id="KW-0413">Isomerase</keyword>
<evidence type="ECO:0000313" key="10">
    <source>
        <dbReference type="Proteomes" id="UP000199662"/>
    </source>
</evidence>
<dbReference type="RefSeq" id="WP_091830718.1">
    <property type="nucleotide sequence ID" value="NZ_FNZK01000006.1"/>
</dbReference>
<evidence type="ECO:0000256" key="2">
    <source>
        <dbReference type="ARBA" id="ARBA00022694"/>
    </source>
</evidence>
<feature type="active site" description="Nucleophile" evidence="4 5">
    <location>
        <position position="64"/>
    </location>
</feature>
<dbReference type="AlphaFoldDB" id="A0A1H6Y595"/>